<dbReference type="GO" id="GO:0005524">
    <property type="term" value="F:ATP binding"/>
    <property type="evidence" value="ECO:0007669"/>
    <property type="project" value="UniProtKB-KW"/>
</dbReference>
<evidence type="ECO:0000313" key="4">
    <source>
        <dbReference type="EnsemblPlants" id="ORGLA06G0276600.1"/>
    </source>
</evidence>
<dbReference type="GO" id="GO:0016887">
    <property type="term" value="F:ATP hydrolysis activity"/>
    <property type="evidence" value="ECO:0007669"/>
    <property type="project" value="RHEA"/>
</dbReference>
<keyword evidence="1" id="KW-0067">ATP-binding</keyword>
<dbReference type="SUPFAM" id="SSF52540">
    <property type="entry name" value="P-loop containing nucleoside triphosphate hydrolases"/>
    <property type="match status" value="1"/>
</dbReference>
<comment type="similarity">
    <text evidence="1">Belongs to the helicase family.</text>
</comment>
<dbReference type="EnsemblPlants" id="ORGLA06G0276600.1">
    <property type="protein sequence ID" value="ORGLA06G0276600.1"/>
    <property type="gene ID" value="ORGLA06G0276600"/>
</dbReference>
<keyword evidence="1" id="KW-0547">Nucleotide-binding</keyword>
<proteinExistence type="inferred from homology"/>
<keyword evidence="1" id="KW-0347">Helicase</keyword>
<dbReference type="OMA" id="EANCWAT"/>
<feature type="domain" description="DNA helicase Pif1-like DEAD-box helicase" evidence="2">
    <location>
        <begin position="506"/>
        <end position="677"/>
    </location>
</feature>
<dbReference type="Gene3D" id="3.40.50.300">
    <property type="entry name" value="P-loop containing nucleotide triphosphate hydrolases"/>
    <property type="match status" value="1"/>
</dbReference>
<keyword evidence="1" id="KW-0233">DNA recombination</keyword>
<name>I1Q6K3_ORYGL</name>
<dbReference type="GO" id="GO:0006310">
    <property type="term" value="P:DNA recombination"/>
    <property type="evidence" value="ECO:0007669"/>
    <property type="project" value="UniProtKB-KW"/>
</dbReference>
<organism evidence="4 5">
    <name type="scientific">Oryza glaberrima</name>
    <name type="common">African rice</name>
    <dbReference type="NCBI Taxonomy" id="4538"/>
    <lineage>
        <taxon>Eukaryota</taxon>
        <taxon>Viridiplantae</taxon>
        <taxon>Streptophyta</taxon>
        <taxon>Embryophyta</taxon>
        <taxon>Tracheophyta</taxon>
        <taxon>Spermatophyta</taxon>
        <taxon>Magnoliopsida</taxon>
        <taxon>Liliopsida</taxon>
        <taxon>Poales</taxon>
        <taxon>Poaceae</taxon>
        <taxon>BOP clade</taxon>
        <taxon>Oryzoideae</taxon>
        <taxon>Oryzeae</taxon>
        <taxon>Oryzinae</taxon>
        <taxon>Oryza</taxon>
    </lineage>
</organism>
<accession>I1Q6K3</accession>
<comment type="cofactor">
    <cofactor evidence="1">
        <name>Mg(2+)</name>
        <dbReference type="ChEBI" id="CHEBI:18420"/>
    </cofactor>
</comment>
<evidence type="ECO:0000313" key="5">
    <source>
        <dbReference type="Proteomes" id="UP000007306"/>
    </source>
</evidence>
<dbReference type="InterPro" id="IPR010285">
    <property type="entry name" value="DNA_helicase_pif1-like_DEAD"/>
</dbReference>
<keyword evidence="1" id="KW-0227">DNA damage</keyword>
<comment type="catalytic activity">
    <reaction evidence="1">
        <text>ATP + H2O = ADP + phosphate + H(+)</text>
        <dbReference type="Rhea" id="RHEA:13065"/>
        <dbReference type="ChEBI" id="CHEBI:15377"/>
        <dbReference type="ChEBI" id="CHEBI:15378"/>
        <dbReference type="ChEBI" id="CHEBI:30616"/>
        <dbReference type="ChEBI" id="CHEBI:43474"/>
        <dbReference type="ChEBI" id="CHEBI:456216"/>
        <dbReference type="EC" id="5.6.2.3"/>
    </reaction>
</comment>
<dbReference type="Pfam" id="PF14214">
    <property type="entry name" value="Helitron_like_N"/>
    <property type="match status" value="1"/>
</dbReference>
<dbReference type="AlphaFoldDB" id="I1Q6K3"/>
<feature type="domain" description="Helitron helicase-like" evidence="3">
    <location>
        <begin position="208"/>
        <end position="373"/>
    </location>
</feature>
<reference evidence="4" key="1">
    <citation type="submission" date="2015-06" db="UniProtKB">
        <authorList>
            <consortium name="EnsemblPlants"/>
        </authorList>
    </citation>
    <scope>IDENTIFICATION</scope>
</reference>
<evidence type="ECO:0000259" key="2">
    <source>
        <dbReference type="Pfam" id="PF05970"/>
    </source>
</evidence>
<dbReference type="STRING" id="4538.I1Q6K3"/>
<keyword evidence="5" id="KW-1185">Reference proteome</keyword>
<dbReference type="Gramene" id="ORGLA06G0276600.1">
    <property type="protein sequence ID" value="ORGLA06G0276600.1"/>
    <property type="gene ID" value="ORGLA06G0276600"/>
</dbReference>
<evidence type="ECO:0000256" key="1">
    <source>
        <dbReference type="RuleBase" id="RU363044"/>
    </source>
</evidence>
<dbReference type="InterPro" id="IPR025476">
    <property type="entry name" value="Helitron_helicase-like"/>
</dbReference>
<dbReference type="PANTHER" id="PTHR45786:SF76">
    <property type="entry name" value="OS08G0300100 PROTEIN"/>
    <property type="match status" value="1"/>
</dbReference>
<reference evidence="5" key="2">
    <citation type="submission" date="2018-04" db="EMBL/GenBank/DDBJ databases">
        <title>OglaRS2 (Oryza glaberrima Reference Sequence Version 2).</title>
        <authorList>
            <person name="Zhang J."/>
            <person name="Kudrna D."/>
            <person name="Lee S."/>
            <person name="Talag J."/>
            <person name="Rajasekar S."/>
            <person name="Wing R.A."/>
        </authorList>
    </citation>
    <scope>NUCLEOTIDE SEQUENCE [LARGE SCALE GENOMIC DNA]</scope>
    <source>
        <strain evidence="5">cv. IRGC 96717</strain>
    </source>
</reference>
<protein>
    <recommendedName>
        <fullName evidence="1">ATP-dependent DNA helicase</fullName>
        <ecNumber evidence="1">5.6.2.3</ecNumber>
    </recommendedName>
</protein>
<dbReference type="InterPro" id="IPR027417">
    <property type="entry name" value="P-loop_NTPase"/>
</dbReference>
<dbReference type="Proteomes" id="UP000007306">
    <property type="component" value="Unassembled WGS sequence"/>
</dbReference>
<dbReference type="GO" id="GO:0000723">
    <property type="term" value="P:telomere maintenance"/>
    <property type="evidence" value="ECO:0007669"/>
    <property type="project" value="InterPro"/>
</dbReference>
<dbReference type="HOGENOM" id="CLU_001324_0_3_1"/>
<evidence type="ECO:0000259" key="3">
    <source>
        <dbReference type="Pfam" id="PF14214"/>
    </source>
</evidence>
<dbReference type="eggNOG" id="KOG0987">
    <property type="taxonomic scope" value="Eukaryota"/>
</dbReference>
<keyword evidence="1" id="KW-0234">DNA repair</keyword>
<dbReference type="EC" id="5.6.2.3" evidence="1"/>
<dbReference type="GO" id="GO:0043139">
    <property type="term" value="F:5'-3' DNA helicase activity"/>
    <property type="evidence" value="ECO:0007669"/>
    <property type="project" value="UniProtKB-EC"/>
</dbReference>
<dbReference type="GO" id="GO:0006281">
    <property type="term" value="P:DNA repair"/>
    <property type="evidence" value="ECO:0007669"/>
    <property type="project" value="UniProtKB-KW"/>
</dbReference>
<dbReference type="PANTHER" id="PTHR45786">
    <property type="entry name" value="DNA BINDING PROTEIN-LIKE"/>
    <property type="match status" value="1"/>
</dbReference>
<keyword evidence="1" id="KW-0378">Hydrolase</keyword>
<sequence length="678" mass="77200">MTSMGVNIIRSINDGGGPYVFKISGQLCHRIGSLIPRHGARPEYCQLYIFDTENEVQNRMGVASVCGSFQPNEDVIRSLMRMFDMNNPIVQVFRTARDRLANQSEDNYFVRLFAVPNQHGSVYSAPVASEVVGLVVNDLGTTDQGRDLIVQDHASHLQRIKESHCKFMAMQYPLLFPYGEDGFHKDLKYCQCQRSGAIKRGYVTMVEFFAYRLHDRVGDFNTPLRCKKFTQSYEVDGFCCVEDGRLSHYRTDSFQKKYRASPYNSLVQAVSTGMTQGSAVGQKIVLPASFTGSPRYYYQNYQDCVALCRRFGCPHLFITFTCNALWLEIVEALAPIPGQHSSDRPDIVDRVFHMKLRMFMDDIVKNQFFGPISGGNFHSSLLLRTMFYYIMYFPLIFPIQGECFYLCILLHVIKGAQSFSGVRTIGDIQYPTFQSACEALGLLGDDREWSHAITDAAQWTLPYQLRQLFVMMLLFCQVSNPTKLFDSHVQLMGEDFAYRVCQHTPRKTFLWNTLLNSIRNRGKIALAVASSGIASLLLPGGRTPHSRFRIPLDIQEDSMCAIKKNTQLAELIQQTSLIIWDEAPVNHRHCFEAFDRTLRDIMSSVNHDSMNMQFGGITVVFGGDFRQTLPVIPNARKQQILNASITRSRLWQNCVVLKLTENMRLSYPGLSLQDKSEL</sequence>
<dbReference type="Pfam" id="PF05970">
    <property type="entry name" value="PIF1"/>
    <property type="match status" value="1"/>
</dbReference>